<sequence length="116" mass="13040">MDDAVQRSEDTLQSQLWLIEPSAAPDDSYWQGRQIWQLVVAAPSAAFARLEAERWALRHLRLVHIGNESQTMTAGFADEKLYFARPLPEDVGLNRGEFADKKVMVLAGPMQSKARA</sequence>
<evidence type="ECO:0000313" key="2">
    <source>
        <dbReference type="Proteomes" id="UP001230156"/>
    </source>
</evidence>
<evidence type="ECO:0000313" key="1">
    <source>
        <dbReference type="EMBL" id="MDQ7251148.1"/>
    </source>
</evidence>
<protein>
    <submittedName>
        <fullName evidence="1">Uncharacterized protein</fullName>
    </submittedName>
</protein>
<accession>A0ABU0YTV0</accession>
<proteinExistence type="predicted"/>
<dbReference type="RefSeq" id="WP_379961229.1">
    <property type="nucleotide sequence ID" value="NZ_JAUYVI010000009.1"/>
</dbReference>
<gene>
    <name evidence="1" type="ORF">Q8A70_25905</name>
</gene>
<comment type="caution">
    <text evidence="1">The sequence shown here is derived from an EMBL/GenBank/DDBJ whole genome shotgun (WGS) entry which is preliminary data.</text>
</comment>
<reference evidence="2" key="1">
    <citation type="submission" date="2023-08" db="EMBL/GenBank/DDBJ databases">
        <title>Rhodospirillaceae gen. nov., a novel taxon isolated from the Yangtze River Yuezi River estuary sludge.</title>
        <authorList>
            <person name="Ruan L."/>
        </authorList>
    </citation>
    <scope>NUCLEOTIDE SEQUENCE [LARGE SCALE GENOMIC DNA]</scope>
    <source>
        <strain evidence="2">R-7</strain>
    </source>
</reference>
<dbReference type="EMBL" id="JAUYVI010000009">
    <property type="protein sequence ID" value="MDQ7251148.1"/>
    <property type="molecule type" value="Genomic_DNA"/>
</dbReference>
<dbReference type="Proteomes" id="UP001230156">
    <property type="component" value="Unassembled WGS sequence"/>
</dbReference>
<keyword evidence="2" id="KW-1185">Reference proteome</keyword>
<organism evidence="1 2">
    <name type="scientific">Dongia sedimenti</name>
    <dbReference type="NCBI Taxonomy" id="3064282"/>
    <lineage>
        <taxon>Bacteria</taxon>
        <taxon>Pseudomonadati</taxon>
        <taxon>Pseudomonadota</taxon>
        <taxon>Alphaproteobacteria</taxon>
        <taxon>Rhodospirillales</taxon>
        <taxon>Dongiaceae</taxon>
        <taxon>Dongia</taxon>
    </lineage>
</organism>
<name>A0ABU0YTV0_9PROT</name>